<dbReference type="AlphaFoldDB" id="A0A382X585"/>
<feature type="non-terminal residue" evidence="1">
    <location>
        <position position="133"/>
    </location>
</feature>
<gene>
    <name evidence="1" type="ORF">METZ01_LOCUS418639</name>
</gene>
<name>A0A382X585_9ZZZZ</name>
<organism evidence="1">
    <name type="scientific">marine metagenome</name>
    <dbReference type="NCBI Taxonomy" id="408172"/>
    <lineage>
        <taxon>unclassified sequences</taxon>
        <taxon>metagenomes</taxon>
        <taxon>ecological metagenomes</taxon>
    </lineage>
</organism>
<protein>
    <submittedName>
        <fullName evidence="1">Uncharacterized protein</fullName>
    </submittedName>
</protein>
<sequence length="133" mass="14903">MKGFVKLTTICIMLLSSIVFASEKAEIKLEVDATIIYDGKEFSINQSNDQNNFSNHREEIILWEEDFENNAEGWTTGSGWQLTTDEYNSETHSMNSPNNASTSNGTFNLLSPTLSIAELGDGETMNFGFHLYC</sequence>
<reference evidence="1" key="1">
    <citation type="submission" date="2018-05" db="EMBL/GenBank/DDBJ databases">
        <authorList>
            <person name="Lanie J.A."/>
            <person name="Ng W.-L."/>
            <person name="Kazmierczak K.M."/>
            <person name="Andrzejewski T.M."/>
            <person name="Davidsen T.M."/>
            <person name="Wayne K.J."/>
            <person name="Tettelin H."/>
            <person name="Glass J.I."/>
            <person name="Rusch D."/>
            <person name="Podicherti R."/>
            <person name="Tsui H.-C.T."/>
            <person name="Winkler M.E."/>
        </authorList>
    </citation>
    <scope>NUCLEOTIDE SEQUENCE</scope>
</reference>
<proteinExistence type="predicted"/>
<dbReference type="EMBL" id="UINC01164768">
    <property type="protein sequence ID" value="SVD65785.1"/>
    <property type="molecule type" value="Genomic_DNA"/>
</dbReference>
<accession>A0A382X585</accession>
<evidence type="ECO:0000313" key="1">
    <source>
        <dbReference type="EMBL" id="SVD65785.1"/>
    </source>
</evidence>